<dbReference type="PANTHER" id="PTHR37984:SF5">
    <property type="entry name" value="PROTEIN NYNRIN-LIKE"/>
    <property type="match status" value="1"/>
</dbReference>
<dbReference type="GO" id="GO:0003676">
    <property type="term" value="F:nucleic acid binding"/>
    <property type="evidence" value="ECO:0007669"/>
    <property type="project" value="InterPro"/>
</dbReference>
<name>A0A815X474_9BILA</name>
<dbReference type="EMBL" id="CAJNOQ010027077">
    <property type="protein sequence ID" value="CAF1550722.1"/>
    <property type="molecule type" value="Genomic_DNA"/>
</dbReference>
<dbReference type="InterPro" id="IPR012337">
    <property type="entry name" value="RNaseH-like_sf"/>
</dbReference>
<dbReference type="AlphaFoldDB" id="A0A815X474"/>
<dbReference type="EMBL" id="CAJOBA010041485">
    <property type="protein sequence ID" value="CAF4115025.1"/>
    <property type="molecule type" value="Genomic_DNA"/>
</dbReference>
<dbReference type="EMBL" id="CAJOBC010092756">
    <property type="protein sequence ID" value="CAF4411742.1"/>
    <property type="molecule type" value="Genomic_DNA"/>
</dbReference>
<dbReference type="Proteomes" id="UP000677228">
    <property type="component" value="Unassembled WGS sequence"/>
</dbReference>
<reference evidence="3" key="1">
    <citation type="submission" date="2021-02" db="EMBL/GenBank/DDBJ databases">
        <authorList>
            <person name="Nowell W R."/>
        </authorList>
    </citation>
    <scope>NUCLEOTIDE SEQUENCE</scope>
</reference>
<dbReference type="PROSITE" id="PS50994">
    <property type="entry name" value="INTEGRASE"/>
    <property type="match status" value="1"/>
</dbReference>
<dbReference type="Gene3D" id="3.30.420.10">
    <property type="entry name" value="Ribonuclease H-like superfamily/Ribonuclease H"/>
    <property type="match status" value="1"/>
</dbReference>
<dbReference type="PANTHER" id="PTHR37984">
    <property type="entry name" value="PROTEIN CBG26694"/>
    <property type="match status" value="1"/>
</dbReference>
<dbReference type="Proteomes" id="UP000663829">
    <property type="component" value="Unassembled WGS sequence"/>
</dbReference>
<dbReference type="Proteomes" id="UP000682733">
    <property type="component" value="Unassembled WGS sequence"/>
</dbReference>
<proteinExistence type="predicted"/>
<evidence type="ECO:0000313" key="2">
    <source>
        <dbReference type="EMBL" id="CAF1307768.1"/>
    </source>
</evidence>
<evidence type="ECO:0000313" key="3">
    <source>
        <dbReference type="EMBL" id="CAF1550722.1"/>
    </source>
</evidence>
<protein>
    <recommendedName>
        <fullName evidence="1">Integrase catalytic domain-containing protein</fullName>
    </recommendedName>
</protein>
<dbReference type="InterPro" id="IPR001584">
    <property type="entry name" value="Integrase_cat-core"/>
</dbReference>
<accession>A0A815X474</accession>
<dbReference type="InterPro" id="IPR050951">
    <property type="entry name" value="Retrovirus_Pol_polyprotein"/>
</dbReference>
<dbReference type="SUPFAM" id="SSF53098">
    <property type="entry name" value="Ribonuclease H-like"/>
    <property type="match status" value="1"/>
</dbReference>
<dbReference type="Proteomes" id="UP000681722">
    <property type="component" value="Unassembled WGS sequence"/>
</dbReference>
<evidence type="ECO:0000313" key="6">
    <source>
        <dbReference type="Proteomes" id="UP000663829"/>
    </source>
</evidence>
<feature type="domain" description="Integrase catalytic" evidence="1">
    <location>
        <begin position="1"/>
        <end position="151"/>
    </location>
</feature>
<organism evidence="3 6">
    <name type="scientific">Didymodactylos carnosus</name>
    <dbReference type="NCBI Taxonomy" id="1234261"/>
    <lineage>
        <taxon>Eukaryota</taxon>
        <taxon>Metazoa</taxon>
        <taxon>Spiralia</taxon>
        <taxon>Gnathifera</taxon>
        <taxon>Rotifera</taxon>
        <taxon>Eurotatoria</taxon>
        <taxon>Bdelloidea</taxon>
        <taxon>Philodinida</taxon>
        <taxon>Philodinidae</taxon>
        <taxon>Didymodactylos</taxon>
    </lineage>
</organism>
<dbReference type="Pfam" id="PF00665">
    <property type="entry name" value="rve"/>
    <property type="match status" value="1"/>
</dbReference>
<sequence length="165" mass="18631">MAFHGPIIPTSEGANKYITSTTDILSKFDVAKTVRDCTAETAVRFLSEELILKYAAPRAILTDRGTHFTTKMMDELFKRVGVLHSYSTPYHPMTNGQVERFKAIMDAKIASPSNDRRTTWDEQLPFITSNYNTSIRSTTGIVPFELRVPHPLFSLKILDFELSIA</sequence>
<evidence type="ECO:0000259" key="1">
    <source>
        <dbReference type="PROSITE" id="PS50994"/>
    </source>
</evidence>
<keyword evidence="6" id="KW-1185">Reference proteome</keyword>
<gene>
    <name evidence="3" type="ORF">GPM918_LOCUS39190</name>
    <name evidence="2" type="ORF">OVA965_LOCUS28836</name>
    <name evidence="5" type="ORF">SRO942_LOCUS40048</name>
    <name evidence="4" type="ORF">TMI583_LOCUS29599</name>
</gene>
<dbReference type="InterPro" id="IPR036397">
    <property type="entry name" value="RNaseH_sf"/>
</dbReference>
<dbReference type="EMBL" id="CAJNOK010019901">
    <property type="protein sequence ID" value="CAF1307768.1"/>
    <property type="molecule type" value="Genomic_DNA"/>
</dbReference>
<dbReference type="OrthoDB" id="9906983at2759"/>
<dbReference type="GO" id="GO:0015074">
    <property type="term" value="P:DNA integration"/>
    <property type="evidence" value="ECO:0007669"/>
    <property type="project" value="InterPro"/>
</dbReference>
<comment type="caution">
    <text evidence="3">The sequence shown here is derived from an EMBL/GenBank/DDBJ whole genome shotgun (WGS) entry which is preliminary data.</text>
</comment>
<evidence type="ECO:0000313" key="5">
    <source>
        <dbReference type="EMBL" id="CAF4411742.1"/>
    </source>
</evidence>
<evidence type="ECO:0000313" key="4">
    <source>
        <dbReference type="EMBL" id="CAF4115025.1"/>
    </source>
</evidence>